<name>A0A0S4JQ68_BODSA</name>
<proteinExistence type="predicted"/>
<dbReference type="AlphaFoldDB" id="A0A0S4JQ68"/>
<dbReference type="InterPro" id="IPR055256">
    <property type="entry name" value="KH_1_KHDC4/BBP-like"/>
</dbReference>
<evidence type="ECO:0000313" key="3">
    <source>
        <dbReference type="EMBL" id="CUG92337.1"/>
    </source>
</evidence>
<accession>A0A0S4JQ68</accession>
<feature type="region of interest" description="Disordered" evidence="1">
    <location>
        <begin position="265"/>
        <end position="293"/>
    </location>
</feature>
<dbReference type="SUPFAM" id="SSF54791">
    <property type="entry name" value="Eukaryotic type KH-domain (KH-domain type I)"/>
    <property type="match status" value="1"/>
</dbReference>
<dbReference type="GO" id="GO:0003723">
    <property type="term" value="F:RNA binding"/>
    <property type="evidence" value="ECO:0007669"/>
    <property type="project" value="InterPro"/>
</dbReference>
<sequence length="293" mass="32859">MSSELDLLSPVVEAPVVKEHAVEEDAHGWSVCRYTNQNIPTYIPPEALLLEEGQFVKSFLLRCQLYDVYRVIETDTCEQYLSHKGALEPEYDKNGNRTNTPEQVLQELKTKCMTELTEALKRHRDMVSGAAAAAAAVTKEIVFKRMFTVDEMQQGAYGAILGARGSVHQSLERETKCKIVLAGRGITDLKKDTSEAALRAIDEDPHARITAPNEKALQECVQKIDWILSDDPAAHEFRENNRRKMAHADGKAYVPIPREAMMYQASKSGGASKRPREEEAPVVDQEINDFLDL</sequence>
<dbReference type="EMBL" id="CYKH01002032">
    <property type="protein sequence ID" value="CUG92337.1"/>
    <property type="molecule type" value="Genomic_DNA"/>
</dbReference>
<protein>
    <submittedName>
        <fullName evidence="3">Branch point-binding protein, putative</fullName>
    </submittedName>
</protein>
<gene>
    <name evidence="3" type="ORF">BSAL_36775</name>
</gene>
<organism evidence="3 4">
    <name type="scientific">Bodo saltans</name>
    <name type="common">Flagellated protozoan</name>
    <dbReference type="NCBI Taxonomy" id="75058"/>
    <lineage>
        <taxon>Eukaryota</taxon>
        <taxon>Discoba</taxon>
        <taxon>Euglenozoa</taxon>
        <taxon>Kinetoplastea</taxon>
        <taxon>Metakinetoplastina</taxon>
        <taxon>Eubodonida</taxon>
        <taxon>Bodonidae</taxon>
        <taxon>Bodo</taxon>
    </lineage>
</organism>
<dbReference type="OMA" id="KETTSRW"/>
<evidence type="ECO:0000259" key="2">
    <source>
        <dbReference type="Pfam" id="PF22675"/>
    </source>
</evidence>
<evidence type="ECO:0000313" key="4">
    <source>
        <dbReference type="Proteomes" id="UP000051952"/>
    </source>
</evidence>
<dbReference type="Gene3D" id="3.30.1370.10">
    <property type="entry name" value="K Homology domain, type 1"/>
    <property type="match status" value="1"/>
</dbReference>
<dbReference type="Proteomes" id="UP000051952">
    <property type="component" value="Unassembled WGS sequence"/>
</dbReference>
<dbReference type="Pfam" id="PF22675">
    <property type="entry name" value="KH-I_KHDC4-BBP"/>
    <property type="match status" value="1"/>
</dbReference>
<reference evidence="4" key="1">
    <citation type="submission" date="2015-09" db="EMBL/GenBank/DDBJ databases">
        <authorList>
            <consortium name="Pathogen Informatics"/>
        </authorList>
    </citation>
    <scope>NUCLEOTIDE SEQUENCE [LARGE SCALE GENOMIC DNA]</scope>
    <source>
        <strain evidence="4">Lake Konstanz</strain>
    </source>
</reference>
<feature type="domain" description="KHDC4/BBP-like KH-domain type I" evidence="2">
    <location>
        <begin position="158"/>
        <end position="222"/>
    </location>
</feature>
<dbReference type="OrthoDB" id="6777263at2759"/>
<dbReference type="InterPro" id="IPR036612">
    <property type="entry name" value="KH_dom_type_1_sf"/>
</dbReference>
<dbReference type="VEuPathDB" id="TriTrypDB:BSAL_36775"/>
<keyword evidence="4" id="KW-1185">Reference proteome</keyword>
<evidence type="ECO:0000256" key="1">
    <source>
        <dbReference type="SAM" id="MobiDB-lite"/>
    </source>
</evidence>